<reference evidence="7 8" key="1">
    <citation type="submission" date="2018-04" db="EMBL/GenBank/DDBJ databases">
        <authorList>
            <person name="Huttner S."/>
            <person name="Dainat J."/>
        </authorList>
    </citation>
    <scope>NUCLEOTIDE SEQUENCE [LARGE SCALE GENOMIC DNA]</scope>
</reference>
<dbReference type="PANTHER" id="PTHR31001:SF85">
    <property type="entry name" value="ZN(II)2CYS6 TRANSCRIPTION FACTOR (EUROFUNG)"/>
    <property type="match status" value="1"/>
</dbReference>
<dbReference type="CDD" id="cd12148">
    <property type="entry name" value="fungal_TF_MHR"/>
    <property type="match status" value="1"/>
</dbReference>
<evidence type="ECO:0000256" key="4">
    <source>
        <dbReference type="SAM" id="MobiDB-lite"/>
    </source>
</evidence>
<dbReference type="Gene3D" id="4.10.240.10">
    <property type="entry name" value="Zn(2)-C6 fungal-type DNA-binding domain"/>
    <property type="match status" value="1"/>
</dbReference>
<sequence>MPQLPSLWGIIQNAVPNFANDAKDNVDMSPQQMEKLLAYQLSGSQPRYLDATSLVLAGITDNLPLAEKVFAACVKHGYIIPKPSASAGSGAAAAIADEISPMTVNTRIIDRGLPRRLPTISEEECTRWRRLDEEEQAVLDAIRTAEATGATNPELQLALEAVRRKKRLLPSQRAEGASGVRCDKTDPCSNCAKAQAKCVYVAPPLARPRKRPADHELRSRLDEYEALLAKHGIDFGPPSHVWIQSGLEQLVPAPDASERATPTAPSTKLQADLAEERPEVRTANDPPKSLWASLPPELRHPPIQTFAGNGLTPFPQSSRGTNGSPLQSLFQSRASLPDVRQLHPEPIHIFKLWHIFIDKVNPLTKIVHVPTLQQRILDVIFDLSAIQQPLQAMMFAIYTLTITTLSAEECDKLFGETRSVLLQRYKTATLQSLMAADLFVTRDLEVLQALTLFLLADPLSDLTCTLAAVAVRLALQMGLDGEAYAAPSDPEMRSREEGEQEHDVPKLSVFEREMRIRLFWQLRRLDACVQPKTATASHPYIRCAFGDMRLPLNVNDSELHPDMTEFPLEHTGPTEMLFVLLRYETIHWLRTSAIVAQIFKSPRDSRVPALKEKAVAELWKVLQEKYLNRCDMRIPLHALSVLTTKLAIARIRFKASHPRLGLAHLPEIQEEHDLIFETGLQLLELGHEIQHHPHFAPPLLWRMTTHSRPSADAYIYVISELRRRCSGDRVADAWRVVERLFDEHLELTAGADNHRQFYLAFGDLTLEAWDARRAELFDSEMEREAAPEPPFIQRLRATRAQRELADASISLADASVDCHVNTEAEVGWENWSDVFQLV</sequence>
<feature type="domain" description="Xylanolytic transcriptional activator regulatory" evidence="6">
    <location>
        <begin position="354"/>
        <end position="566"/>
    </location>
</feature>
<feature type="region of interest" description="Disordered" evidence="4">
    <location>
        <begin position="253"/>
        <end position="289"/>
    </location>
</feature>
<dbReference type="InterPro" id="IPR050613">
    <property type="entry name" value="Sec_Metabolite_Reg"/>
</dbReference>
<evidence type="ECO:0000259" key="5">
    <source>
        <dbReference type="Pfam" id="PF00172"/>
    </source>
</evidence>
<evidence type="ECO:0000313" key="7">
    <source>
        <dbReference type="EMBL" id="SPQ20687.1"/>
    </source>
</evidence>
<feature type="domain" description="Zn(2)-C6 fungal-type" evidence="5">
    <location>
        <begin position="180"/>
        <end position="201"/>
    </location>
</feature>
<evidence type="ECO:0000256" key="3">
    <source>
        <dbReference type="ARBA" id="ARBA00023242"/>
    </source>
</evidence>
<dbReference type="Pfam" id="PF04082">
    <property type="entry name" value="Fungal_trans"/>
    <property type="match status" value="1"/>
</dbReference>
<dbReference type="InterPro" id="IPR007219">
    <property type="entry name" value="XnlR_reg_dom"/>
</dbReference>
<gene>
    <name evidence="7" type="ORF">TT172_LOCUS3106</name>
</gene>
<dbReference type="GO" id="GO:0000981">
    <property type="term" value="F:DNA-binding transcription factor activity, RNA polymerase II-specific"/>
    <property type="evidence" value="ECO:0007669"/>
    <property type="project" value="InterPro"/>
</dbReference>
<evidence type="ECO:0000259" key="6">
    <source>
        <dbReference type="Pfam" id="PF04082"/>
    </source>
</evidence>
<accession>A0A3S4D2H9</accession>
<dbReference type="GO" id="GO:0005634">
    <property type="term" value="C:nucleus"/>
    <property type="evidence" value="ECO:0007669"/>
    <property type="project" value="UniProtKB-SubCell"/>
</dbReference>
<dbReference type="Proteomes" id="UP000289323">
    <property type="component" value="Unassembled WGS sequence"/>
</dbReference>
<dbReference type="AlphaFoldDB" id="A0A3S4D2H9"/>
<dbReference type="EMBL" id="OUUZ01000006">
    <property type="protein sequence ID" value="SPQ20687.1"/>
    <property type="molecule type" value="Genomic_DNA"/>
</dbReference>
<keyword evidence="2" id="KW-0479">Metal-binding</keyword>
<dbReference type="CDD" id="cd00067">
    <property type="entry name" value="GAL4"/>
    <property type="match status" value="1"/>
</dbReference>
<comment type="subcellular location">
    <subcellularLocation>
        <location evidence="1">Nucleus</location>
    </subcellularLocation>
</comment>
<protein>
    <submittedName>
        <fullName evidence="7">54a1e1ed-285a-4b06-9cb0-68f68b2f0fad</fullName>
    </submittedName>
</protein>
<evidence type="ECO:0000256" key="2">
    <source>
        <dbReference type="ARBA" id="ARBA00022723"/>
    </source>
</evidence>
<dbReference type="GO" id="GO:0006351">
    <property type="term" value="P:DNA-templated transcription"/>
    <property type="evidence" value="ECO:0007669"/>
    <property type="project" value="InterPro"/>
</dbReference>
<evidence type="ECO:0000313" key="8">
    <source>
        <dbReference type="Proteomes" id="UP000289323"/>
    </source>
</evidence>
<dbReference type="GO" id="GO:0008270">
    <property type="term" value="F:zinc ion binding"/>
    <property type="evidence" value="ECO:0007669"/>
    <property type="project" value="InterPro"/>
</dbReference>
<name>A0A3S4D2H9_9PEZI</name>
<dbReference type="GO" id="GO:0003677">
    <property type="term" value="F:DNA binding"/>
    <property type="evidence" value="ECO:0007669"/>
    <property type="project" value="InterPro"/>
</dbReference>
<keyword evidence="3" id="KW-0539">Nucleus</keyword>
<dbReference type="Pfam" id="PF00172">
    <property type="entry name" value="Zn_clus"/>
    <property type="match status" value="1"/>
</dbReference>
<dbReference type="InterPro" id="IPR001138">
    <property type="entry name" value="Zn2Cys6_DnaBD"/>
</dbReference>
<dbReference type="InterPro" id="IPR036864">
    <property type="entry name" value="Zn2-C6_fun-type_DNA-bd_sf"/>
</dbReference>
<proteinExistence type="predicted"/>
<evidence type="ECO:0000256" key="1">
    <source>
        <dbReference type="ARBA" id="ARBA00004123"/>
    </source>
</evidence>
<dbReference type="PANTHER" id="PTHR31001">
    <property type="entry name" value="UNCHARACTERIZED TRANSCRIPTIONAL REGULATORY PROTEIN"/>
    <property type="match status" value="1"/>
</dbReference>
<organism evidence="7 8">
    <name type="scientific">Thermothielavioides terrestris</name>
    <dbReference type="NCBI Taxonomy" id="2587410"/>
    <lineage>
        <taxon>Eukaryota</taxon>
        <taxon>Fungi</taxon>
        <taxon>Dikarya</taxon>
        <taxon>Ascomycota</taxon>
        <taxon>Pezizomycotina</taxon>
        <taxon>Sordariomycetes</taxon>
        <taxon>Sordariomycetidae</taxon>
        <taxon>Sordariales</taxon>
        <taxon>Chaetomiaceae</taxon>
        <taxon>Thermothielavioides</taxon>
    </lineage>
</organism>